<comment type="caution">
    <text evidence="1">The sequence shown here is derived from an EMBL/GenBank/DDBJ whole genome shotgun (WGS) entry which is preliminary data.</text>
</comment>
<dbReference type="Proteomes" id="UP000624244">
    <property type="component" value="Unassembled WGS sequence"/>
</dbReference>
<reference evidence="1" key="1">
    <citation type="submission" date="2019-11" db="EMBL/GenBank/DDBJ databases">
        <title>Bipolaris sorokiniana Genome sequencing.</title>
        <authorList>
            <person name="Wang H."/>
        </authorList>
    </citation>
    <scope>NUCLEOTIDE SEQUENCE</scope>
</reference>
<dbReference type="AlphaFoldDB" id="A0A8H6DYQ4"/>
<dbReference type="PANTHER" id="PTHR35394:SF5">
    <property type="entry name" value="DUF3176 DOMAIN-CONTAINING PROTEIN"/>
    <property type="match status" value="1"/>
</dbReference>
<evidence type="ECO:0000313" key="1">
    <source>
        <dbReference type="EMBL" id="KAF5853291.1"/>
    </source>
</evidence>
<protein>
    <submittedName>
        <fullName evidence="1">Uncharacterized protein</fullName>
    </submittedName>
</protein>
<gene>
    <name evidence="1" type="ORF">GGP41_001795</name>
</gene>
<sequence length="242" mass="27349">MTEALLLRTFPLATFMIKVRYYGVGSVAFKNIRNSILDTLIASTLDGRESVYQKKTPVVHECFLSWCVRTIKSLYDLSEYHKNPLSFFYNSTNGPNTWISRGIPEHQGGGTWIEYKKNITITTLVIDPTHTNYSIEYGSTSTTSPQSLYSNTKDFYFAIGPSQRDLRHSPWLAPNNITQHVERLTTAMADRPSDATRSSLIYEKISPCAMGMAHFSSSLARPHARLLGPDYDDNREGYTNGI</sequence>
<organism evidence="1 2">
    <name type="scientific">Cochliobolus sativus</name>
    <name type="common">Common root rot and spot blotch fungus</name>
    <name type="synonym">Bipolaris sorokiniana</name>
    <dbReference type="NCBI Taxonomy" id="45130"/>
    <lineage>
        <taxon>Eukaryota</taxon>
        <taxon>Fungi</taxon>
        <taxon>Dikarya</taxon>
        <taxon>Ascomycota</taxon>
        <taxon>Pezizomycotina</taxon>
        <taxon>Dothideomycetes</taxon>
        <taxon>Pleosporomycetidae</taxon>
        <taxon>Pleosporales</taxon>
        <taxon>Pleosporineae</taxon>
        <taxon>Pleosporaceae</taxon>
        <taxon>Bipolaris</taxon>
    </lineage>
</organism>
<name>A0A8H6DYQ4_COCSA</name>
<dbReference type="PANTHER" id="PTHR35394">
    <property type="entry name" value="DUF3176 DOMAIN-CONTAINING PROTEIN"/>
    <property type="match status" value="1"/>
</dbReference>
<dbReference type="EMBL" id="WNKQ01000002">
    <property type="protein sequence ID" value="KAF5853291.1"/>
    <property type="molecule type" value="Genomic_DNA"/>
</dbReference>
<accession>A0A8H6DYQ4</accession>
<proteinExistence type="predicted"/>
<evidence type="ECO:0000313" key="2">
    <source>
        <dbReference type="Proteomes" id="UP000624244"/>
    </source>
</evidence>